<name>A0A366HR02_9BACT</name>
<evidence type="ECO:0000256" key="1">
    <source>
        <dbReference type="ARBA" id="ARBA00023015"/>
    </source>
</evidence>
<protein>
    <submittedName>
        <fullName evidence="7">TetR family transcriptional regulator</fullName>
    </submittedName>
</protein>
<feature type="region of interest" description="Disordered" evidence="5">
    <location>
        <begin position="1"/>
        <end position="20"/>
    </location>
</feature>
<dbReference type="PROSITE" id="PS50977">
    <property type="entry name" value="HTH_TETR_2"/>
    <property type="match status" value="1"/>
</dbReference>
<dbReference type="GO" id="GO:0003700">
    <property type="term" value="F:DNA-binding transcription factor activity"/>
    <property type="evidence" value="ECO:0007669"/>
    <property type="project" value="TreeGrafter"/>
</dbReference>
<dbReference type="AlphaFoldDB" id="A0A366HR02"/>
<dbReference type="Proteomes" id="UP000253426">
    <property type="component" value="Unassembled WGS sequence"/>
</dbReference>
<dbReference type="EMBL" id="QNRR01000003">
    <property type="protein sequence ID" value="RBP45238.1"/>
    <property type="molecule type" value="Genomic_DNA"/>
</dbReference>
<evidence type="ECO:0000256" key="4">
    <source>
        <dbReference type="PROSITE-ProRule" id="PRU00335"/>
    </source>
</evidence>
<comment type="caution">
    <text evidence="7">The sequence shown here is derived from an EMBL/GenBank/DDBJ whole genome shotgun (WGS) entry which is preliminary data.</text>
</comment>
<reference evidence="7 8" key="1">
    <citation type="submission" date="2018-06" db="EMBL/GenBank/DDBJ databases">
        <title>Genomic Encyclopedia of Type Strains, Phase IV (KMG-IV): sequencing the most valuable type-strain genomes for metagenomic binning, comparative biology and taxonomic classification.</title>
        <authorList>
            <person name="Goeker M."/>
        </authorList>
    </citation>
    <scope>NUCLEOTIDE SEQUENCE [LARGE SCALE GENOMIC DNA]</scope>
    <source>
        <strain evidence="7 8">DSM 25532</strain>
    </source>
</reference>
<dbReference type="Gene3D" id="1.10.357.10">
    <property type="entry name" value="Tetracycline Repressor, domain 2"/>
    <property type="match status" value="1"/>
</dbReference>
<dbReference type="InterPro" id="IPR050109">
    <property type="entry name" value="HTH-type_TetR-like_transc_reg"/>
</dbReference>
<keyword evidence="2 4" id="KW-0238">DNA-binding</keyword>
<dbReference type="Pfam" id="PF17932">
    <property type="entry name" value="TetR_C_24"/>
    <property type="match status" value="1"/>
</dbReference>
<evidence type="ECO:0000313" key="8">
    <source>
        <dbReference type="Proteomes" id="UP000253426"/>
    </source>
</evidence>
<keyword evidence="1" id="KW-0805">Transcription regulation</keyword>
<evidence type="ECO:0000256" key="3">
    <source>
        <dbReference type="ARBA" id="ARBA00023163"/>
    </source>
</evidence>
<dbReference type="InterPro" id="IPR001647">
    <property type="entry name" value="HTH_TetR"/>
</dbReference>
<dbReference type="InterPro" id="IPR009057">
    <property type="entry name" value="Homeodomain-like_sf"/>
</dbReference>
<dbReference type="FunFam" id="1.10.10.60:FF:000141">
    <property type="entry name" value="TetR family transcriptional regulator"/>
    <property type="match status" value="1"/>
</dbReference>
<dbReference type="GO" id="GO:0000976">
    <property type="term" value="F:transcription cis-regulatory region binding"/>
    <property type="evidence" value="ECO:0007669"/>
    <property type="project" value="TreeGrafter"/>
</dbReference>
<accession>A0A366HR02</accession>
<keyword evidence="8" id="KW-1185">Reference proteome</keyword>
<dbReference type="SUPFAM" id="SSF46689">
    <property type="entry name" value="Homeodomain-like"/>
    <property type="match status" value="1"/>
</dbReference>
<dbReference type="PANTHER" id="PTHR30055:SF226">
    <property type="entry name" value="HTH-TYPE TRANSCRIPTIONAL REGULATOR PKSA"/>
    <property type="match status" value="1"/>
</dbReference>
<gene>
    <name evidence="7" type="ORF">DES53_103236</name>
</gene>
<dbReference type="InterPro" id="IPR036271">
    <property type="entry name" value="Tet_transcr_reg_TetR-rel_C_sf"/>
</dbReference>
<dbReference type="OrthoDB" id="188429at2"/>
<evidence type="ECO:0000256" key="2">
    <source>
        <dbReference type="ARBA" id="ARBA00023125"/>
    </source>
</evidence>
<dbReference type="SUPFAM" id="SSF48498">
    <property type="entry name" value="Tetracyclin repressor-like, C-terminal domain"/>
    <property type="match status" value="1"/>
</dbReference>
<evidence type="ECO:0000256" key="5">
    <source>
        <dbReference type="SAM" id="MobiDB-lite"/>
    </source>
</evidence>
<dbReference type="Gene3D" id="1.10.10.60">
    <property type="entry name" value="Homeodomain-like"/>
    <property type="match status" value="1"/>
</dbReference>
<dbReference type="InterPro" id="IPR041490">
    <property type="entry name" value="KstR2_TetR_C"/>
</dbReference>
<dbReference type="PRINTS" id="PR00455">
    <property type="entry name" value="HTHTETR"/>
</dbReference>
<keyword evidence="3" id="KW-0804">Transcription</keyword>
<evidence type="ECO:0000313" key="7">
    <source>
        <dbReference type="EMBL" id="RBP45238.1"/>
    </source>
</evidence>
<proteinExistence type="predicted"/>
<sequence length="213" mass="24263">MNLDSDAGTATPRKARERERKVEDMLAAASRVFAQKGFHGASMDEIAKAAEYATGALYRYFPGKEALYVELVERRIASVLRFVQERIKEVKDPVEVLRRVISGQLESVRRDMSLLQIYFGERLETSLSADYWKRLEVQQERLLSLLADCVKAGQKKGMFQSGNPRHFAVALQGMLHGFYRDWIATRKSGRALEEESEFITNLCLRAVLKSPKS</sequence>
<organism evidence="7 8">
    <name type="scientific">Roseimicrobium gellanilyticum</name>
    <dbReference type="NCBI Taxonomy" id="748857"/>
    <lineage>
        <taxon>Bacteria</taxon>
        <taxon>Pseudomonadati</taxon>
        <taxon>Verrucomicrobiota</taxon>
        <taxon>Verrucomicrobiia</taxon>
        <taxon>Verrucomicrobiales</taxon>
        <taxon>Verrucomicrobiaceae</taxon>
        <taxon>Roseimicrobium</taxon>
    </lineage>
</organism>
<evidence type="ECO:0000259" key="6">
    <source>
        <dbReference type="PROSITE" id="PS50977"/>
    </source>
</evidence>
<feature type="DNA-binding region" description="H-T-H motif" evidence="4">
    <location>
        <begin position="42"/>
        <end position="61"/>
    </location>
</feature>
<dbReference type="Pfam" id="PF00440">
    <property type="entry name" value="TetR_N"/>
    <property type="match status" value="1"/>
</dbReference>
<feature type="domain" description="HTH tetR-type" evidence="6">
    <location>
        <begin position="19"/>
        <end position="79"/>
    </location>
</feature>
<dbReference type="RefSeq" id="WP_113958367.1">
    <property type="nucleotide sequence ID" value="NZ_QNRR01000003.1"/>
</dbReference>
<dbReference type="PANTHER" id="PTHR30055">
    <property type="entry name" value="HTH-TYPE TRANSCRIPTIONAL REGULATOR RUTR"/>
    <property type="match status" value="1"/>
</dbReference>